<keyword evidence="1" id="KW-0732">Signal</keyword>
<reference evidence="3" key="1">
    <citation type="submission" date="2011-05" db="EMBL/GenBank/DDBJ databases">
        <title>Complete sequence of Desulfotomaculum ruminis DSM 2154.</title>
        <authorList>
            <person name="Lucas S."/>
            <person name="Copeland A."/>
            <person name="Lapidus A."/>
            <person name="Cheng J.-F."/>
            <person name="Goodwin L."/>
            <person name="Pitluck S."/>
            <person name="Lu M."/>
            <person name="Detter J.C."/>
            <person name="Han C."/>
            <person name="Tapia R."/>
            <person name="Land M."/>
            <person name="Hauser L."/>
            <person name="Kyrpides N."/>
            <person name="Ivanova N."/>
            <person name="Mikhailova N."/>
            <person name="Pagani I."/>
            <person name="Stams A.J.M."/>
            <person name="Plugge C.M."/>
            <person name="Muyzer G."/>
            <person name="Kuever J."/>
            <person name="Parshina S.N."/>
            <person name="Ivanova A.E."/>
            <person name="Nazina T.N."/>
            <person name="Brambilla E."/>
            <person name="Spring S."/>
            <person name="Klenk H.-P."/>
            <person name="Woyke T."/>
        </authorList>
    </citation>
    <scope>NUCLEOTIDE SEQUENCE [LARGE SCALE GENOMIC DNA]</scope>
    <source>
        <strain evidence="3">ATCC 23193 / DSM 2154 / NCIB 8452 / DL</strain>
    </source>
</reference>
<gene>
    <name evidence="2" type="ordered locus">Desru_3843</name>
</gene>
<reference evidence="2 3" key="2">
    <citation type="journal article" date="2012" name="Stand. Genomic Sci.">
        <title>Complete genome sequence of the sulfate-reducing firmicute Desulfotomaculum ruminis type strain (DL(T)).</title>
        <authorList>
            <person name="Spring S."/>
            <person name="Visser M."/>
            <person name="Lu M."/>
            <person name="Copeland A."/>
            <person name="Lapidus A."/>
            <person name="Lucas S."/>
            <person name="Cheng J.F."/>
            <person name="Han C."/>
            <person name="Tapia R."/>
            <person name="Goodwin L.A."/>
            <person name="Pitluck S."/>
            <person name="Ivanova N."/>
            <person name="Land M."/>
            <person name="Hauser L."/>
            <person name="Larimer F."/>
            <person name="Rohde M."/>
            <person name="Goker M."/>
            <person name="Detter J.C."/>
            <person name="Kyrpides N.C."/>
            <person name="Woyke T."/>
            <person name="Schaap P.J."/>
            <person name="Plugge C.M."/>
            <person name="Muyzer G."/>
            <person name="Kuever J."/>
            <person name="Pereira I.A."/>
            <person name="Parshina S.N."/>
            <person name="Bernier-Latmani R."/>
            <person name="Stams A.J."/>
            <person name="Klenk H.P."/>
        </authorList>
    </citation>
    <scope>NUCLEOTIDE SEQUENCE [LARGE SCALE GENOMIC DNA]</scope>
    <source>
        <strain evidence="3">ATCC 23193 / DSM 2154 / NCIB 8452 / DL</strain>
    </source>
</reference>
<dbReference type="InterPro" id="IPR028994">
    <property type="entry name" value="Integrin_alpha_N"/>
</dbReference>
<evidence type="ECO:0000313" key="2">
    <source>
        <dbReference type="EMBL" id="AEG62043.1"/>
    </source>
</evidence>
<organism evidence="2 3">
    <name type="scientific">Desulforamulus ruminis (strain ATCC 23193 / DSM 2154 / NCIMB 8452 / DL)</name>
    <name type="common">Desulfotomaculum ruminis</name>
    <dbReference type="NCBI Taxonomy" id="696281"/>
    <lineage>
        <taxon>Bacteria</taxon>
        <taxon>Bacillati</taxon>
        <taxon>Bacillota</taxon>
        <taxon>Clostridia</taxon>
        <taxon>Eubacteriales</taxon>
        <taxon>Peptococcaceae</taxon>
        <taxon>Desulforamulus</taxon>
    </lineage>
</organism>
<keyword evidence="3" id="KW-1185">Reference proteome</keyword>
<dbReference type="OrthoDB" id="1653343at2"/>
<name>F6DQP6_DESRL</name>
<dbReference type="RefSeq" id="WP_013843788.1">
    <property type="nucleotide sequence ID" value="NC_015589.1"/>
</dbReference>
<dbReference type="AlphaFoldDB" id="F6DQP6"/>
<dbReference type="EMBL" id="CP002780">
    <property type="protein sequence ID" value="AEG62043.1"/>
    <property type="molecule type" value="Genomic_DNA"/>
</dbReference>
<dbReference type="KEGG" id="dru:Desru_3843"/>
<proteinExistence type="predicted"/>
<feature type="chain" id="PRO_5003333384" description="FG-GAP repeat protein" evidence="1">
    <location>
        <begin position="35"/>
        <end position="436"/>
    </location>
</feature>
<dbReference type="HOGENOM" id="CLU_628109_0_0_9"/>
<evidence type="ECO:0000313" key="3">
    <source>
        <dbReference type="Proteomes" id="UP000009234"/>
    </source>
</evidence>
<protein>
    <recommendedName>
        <fullName evidence="4">FG-GAP repeat protein</fullName>
    </recommendedName>
</protein>
<dbReference type="eggNOG" id="ENOG502Z8AS">
    <property type="taxonomic scope" value="Bacteria"/>
</dbReference>
<evidence type="ECO:0008006" key="4">
    <source>
        <dbReference type="Google" id="ProtNLM"/>
    </source>
</evidence>
<dbReference type="Proteomes" id="UP000009234">
    <property type="component" value="Chromosome"/>
</dbReference>
<sequence>MKRQIKKSVKRQACAFILAAAILAGGHAASPALAATQPPDPSAVNSLPALDSVADQTGLLVRDPLTILGLNYQELLELQPGGQLQYSTGIAGKILSQVQFTERWFAMEKPVLAEYAVSGDKTQRIQQITLHFPKETNREELMQQITRALNEPTLQETSQPGDSSDYSAGWIKGGVVYNLKDTGGFMEMSILPALFQEAEKYNLPENTYILQQALEDVTGDGQKERVTLLGKRFDDTAMYMEHLYLLAEDPAKAEEQGILIKLPEESDGGYGAEMQLLDFNGDKVKDLFVTANTGGSGGYYNHHIYSLKDGQERILYQPAEENQLNITGSLQDHYQAVLFIKETKQSYTINLQDRKDLYQELNVYKGGKLLEKVEVWHGGYNSLAPVDVNQDGIFELAGVQTIKGTSNADSIAQATSLWRFNGRQWDLLQAEVSKRE</sequence>
<evidence type="ECO:0000256" key="1">
    <source>
        <dbReference type="SAM" id="SignalP"/>
    </source>
</evidence>
<accession>F6DQP6</accession>
<dbReference type="STRING" id="696281.Desru_3843"/>
<dbReference type="SUPFAM" id="SSF69318">
    <property type="entry name" value="Integrin alpha N-terminal domain"/>
    <property type="match status" value="1"/>
</dbReference>
<feature type="signal peptide" evidence="1">
    <location>
        <begin position="1"/>
        <end position="34"/>
    </location>
</feature>